<dbReference type="SMART" id="SM00895">
    <property type="entry name" value="FCD"/>
    <property type="match status" value="1"/>
</dbReference>
<evidence type="ECO:0000256" key="2">
    <source>
        <dbReference type="ARBA" id="ARBA00023125"/>
    </source>
</evidence>
<evidence type="ECO:0000313" key="6">
    <source>
        <dbReference type="Proteomes" id="UP001208771"/>
    </source>
</evidence>
<dbReference type="PANTHER" id="PTHR43537:SF5">
    <property type="entry name" value="UXU OPERON TRANSCRIPTIONAL REGULATOR"/>
    <property type="match status" value="1"/>
</dbReference>
<organism evidence="5 6">
    <name type="scientific">Ectorhizobium quercum</name>
    <dbReference type="NCBI Taxonomy" id="2965071"/>
    <lineage>
        <taxon>Bacteria</taxon>
        <taxon>Pseudomonadati</taxon>
        <taxon>Pseudomonadota</taxon>
        <taxon>Alphaproteobacteria</taxon>
        <taxon>Hyphomicrobiales</taxon>
        <taxon>Rhizobiaceae</taxon>
        <taxon>Ectorhizobium</taxon>
    </lineage>
</organism>
<dbReference type="Gene3D" id="1.10.10.10">
    <property type="entry name" value="Winged helix-like DNA-binding domain superfamily/Winged helix DNA-binding domain"/>
    <property type="match status" value="2"/>
</dbReference>
<dbReference type="Pfam" id="PF00392">
    <property type="entry name" value="GntR"/>
    <property type="match status" value="2"/>
</dbReference>
<dbReference type="PROSITE" id="PS50949">
    <property type="entry name" value="HTH_GNTR"/>
    <property type="match status" value="1"/>
</dbReference>
<reference evidence="5" key="1">
    <citation type="submission" date="2022-07" db="EMBL/GenBank/DDBJ databases">
        <title>Ectorhizobium quercum gen.nov., sp. nov.</title>
        <authorList>
            <person name="Ma T."/>
            <person name="Li Y."/>
        </authorList>
    </citation>
    <scope>NUCLEOTIDE SEQUENCE</scope>
    <source>
        <strain evidence="5">BDR2-2</strain>
    </source>
</reference>
<keyword evidence="3" id="KW-0804">Transcription</keyword>
<dbReference type="InterPro" id="IPR000524">
    <property type="entry name" value="Tscrpt_reg_HTH_GntR"/>
</dbReference>
<evidence type="ECO:0000259" key="4">
    <source>
        <dbReference type="PROSITE" id="PS50949"/>
    </source>
</evidence>
<dbReference type="PANTHER" id="PTHR43537">
    <property type="entry name" value="TRANSCRIPTIONAL REGULATOR, GNTR FAMILY"/>
    <property type="match status" value="1"/>
</dbReference>
<proteinExistence type="predicted"/>
<name>A0AAE3SUC8_9HYPH</name>
<dbReference type="Pfam" id="PF07729">
    <property type="entry name" value="FCD"/>
    <property type="match status" value="1"/>
</dbReference>
<dbReference type="InterPro" id="IPR008920">
    <property type="entry name" value="TF_FadR/GntR_C"/>
</dbReference>
<evidence type="ECO:0000256" key="3">
    <source>
        <dbReference type="ARBA" id="ARBA00023163"/>
    </source>
</evidence>
<dbReference type="RefSeq" id="WP_306409655.1">
    <property type="nucleotide sequence ID" value="NZ_JANFPI010000001.1"/>
</dbReference>
<dbReference type="InterPro" id="IPR036388">
    <property type="entry name" value="WH-like_DNA-bd_sf"/>
</dbReference>
<dbReference type="SUPFAM" id="SSF48008">
    <property type="entry name" value="GntR ligand-binding domain-like"/>
    <property type="match status" value="1"/>
</dbReference>
<dbReference type="GO" id="GO:0003700">
    <property type="term" value="F:DNA-binding transcription factor activity"/>
    <property type="evidence" value="ECO:0007669"/>
    <property type="project" value="InterPro"/>
</dbReference>
<protein>
    <submittedName>
        <fullName evidence="5">GntR family transcriptional regulator</fullName>
    </submittedName>
</protein>
<dbReference type="AlphaFoldDB" id="A0AAE3SUC8"/>
<comment type="caution">
    <text evidence="5">The sequence shown here is derived from an EMBL/GenBank/DDBJ whole genome shotgun (WGS) entry which is preliminary data.</text>
</comment>
<dbReference type="SUPFAM" id="SSF46785">
    <property type="entry name" value="Winged helix' DNA-binding domain"/>
    <property type="match status" value="2"/>
</dbReference>
<dbReference type="InterPro" id="IPR036390">
    <property type="entry name" value="WH_DNA-bd_sf"/>
</dbReference>
<feature type="domain" description="HTH gntR-type" evidence="4">
    <location>
        <begin position="28"/>
        <end position="95"/>
    </location>
</feature>
<sequence length="321" mass="35918">MALDYSTGPIEERSLSRGIQTIDTSSLSSLQAEVARKIIAMMQESRWSIGDKISDAALARELRLSRSPVRHVLQFLAERGFVSQTENRGFQLARAMPADEDMDALVPPSEVDSLYERLMRARANGLIGNEASETELLEQFGTSRGTIRRALMRFAAEGLAERRQGHGWRFSECLDNRQAVNESYAFRTIIECGAMMETTFHADPAQLAALEDEQRNLLNAPLSSINGSEWFEANANFHETVVAWSGNRFLTQAIRRQNNLRRMTEYAEFTELSEAGVRKAATDHLAILEAIKLDDRKLAAAILLRHLSRSTVTVNAQKTTG</sequence>
<keyword evidence="1" id="KW-0805">Transcription regulation</keyword>
<evidence type="ECO:0000313" key="5">
    <source>
        <dbReference type="EMBL" id="MCX8995889.1"/>
    </source>
</evidence>
<keyword evidence="2" id="KW-0238">DNA-binding</keyword>
<dbReference type="Gene3D" id="1.20.120.530">
    <property type="entry name" value="GntR ligand-binding domain-like"/>
    <property type="match status" value="1"/>
</dbReference>
<dbReference type="GO" id="GO:0003677">
    <property type="term" value="F:DNA binding"/>
    <property type="evidence" value="ECO:0007669"/>
    <property type="project" value="UniProtKB-KW"/>
</dbReference>
<dbReference type="PRINTS" id="PR00035">
    <property type="entry name" value="HTHGNTR"/>
</dbReference>
<dbReference type="InterPro" id="IPR011711">
    <property type="entry name" value="GntR_C"/>
</dbReference>
<keyword evidence="6" id="KW-1185">Reference proteome</keyword>
<evidence type="ECO:0000256" key="1">
    <source>
        <dbReference type="ARBA" id="ARBA00023015"/>
    </source>
</evidence>
<dbReference type="Proteomes" id="UP001208771">
    <property type="component" value="Unassembled WGS sequence"/>
</dbReference>
<accession>A0AAE3SUC8</accession>
<dbReference type="SMART" id="SM00345">
    <property type="entry name" value="HTH_GNTR"/>
    <property type="match status" value="2"/>
</dbReference>
<dbReference type="EMBL" id="JANFPI010000001">
    <property type="protein sequence ID" value="MCX8995889.1"/>
    <property type="molecule type" value="Genomic_DNA"/>
</dbReference>
<gene>
    <name evidence="5" type="ORF">NOF55_02095</name>
</gene>